<reference evidence="4 5" key="1">
    <citation type="submission" date="2023-09" db="EMBL/GenBank/DDBJ databases">
        <title>Thalassobella suaedae gen. nov., sp. nov., a marine bacterium of the family Flavobacteriaceae isolated from a halophyte Suaeda japonica.</title>
        <authorList>
            <person name="Lee S.Y."/>
            <person name="Hwang C.Y."/>
        </authorList>
    </citation>
    <scope>NUCLEOTIDE SEQUENCE [LARGE SCALE GENOMIC DNA]</scope>
    <source>
        <strain evidence="4 5">HL-DH14</strain>
    </source>
</reference>
<feature type="domain" description="LamG-like jellyroll fold" evidence="3">
    <location>
        <begin position="130"/>
        <end position="265"/>
    </location>
</feature>
<dbReference type="SMART" id="SM00560">
    <property type="entry name" value="LamGL"/>
    <property type="match status" value="1"/>
</dbReference>
<dbReference type="InterPro" id="IPR006558">
    <property type="entry name" value="LamG-like"/>
</dbReference>
<evidence type="ECO:0000259" key="3">
    <source>
        <dbReference type="SMART" id="SM00560"/>
    </source>
</evidence>
<sequence>MKIHNFILNGLIRNQVPFATIATTDFDATGYTDLTVQNGMTYYYIISAFNDAGDSGDSPVVMSDPDFGQHLYYNFNENTGTETNDQWGLYSGMFGSSAAWTNGKDGSGIDLTGASNSYMEIEDGVVKDLTDFTIAIWVKLDALTNWTRIFDFGNNTNEYMFLTPQNGGTGKYRFAIKNGENEQQINCSVSPVIGVWSHVVITMEGSVGVMYIDGVEVGRNEDFTIYPSDLDITTQNYIGKSQFNDPYLNGAVDEFRIYNRAFTPTEVTALKDRTLDVEDNALKYKYEYKFLSTDKTISAVYNGNGTAKYKVFALTGQLLSSGEIVSREVNQLGYYKTGIYIVQVKDLSGVGAFKVLVK</sequence>
<dbReference type="EMBL" id="CP134537">
    <property type="protein sequence ID" value="WNH10591.1"/>
    <property type="molecule type" value="Genomic_DNA"/>
</dbReference>
<dbReference type="Gene3D" id="2.60.120.200">
    <property type="match status" value="1"/>
</dbReference>
<accession>A0ABY9XXR5</accession>
<keyword evidence="1" id="KW-0732">Signal</keyword>
<evidence type="ECO:0000313" key="5">
    <source>
        <dbReference type="Proteomes" id="UP001302806"/>
    </source>
</evidence>
<dbReference type="InterPro" id="IPR013783">
    <property type="entry name" value="Ig-like_fold"/>
</dbReference>
<dbReference type="RefSeq" id="WP_415866841.1">
    <property type="nucleotide sequence ID" value="NZ_CP134537.1"/>
</dbReference>
<gene>
    <name evidence="4" type="ORF">RHP51_08050</name>
</gene>
<name>A0ABY9XXR5_9FLAO</name>
<keyword evidence="2" id="KW-1015">Disulfide bond</keyword>
<organism evidence="4 5">
    <name type="scientific">Thalassobellus suaedae</name>
    <dbReference type="NCBI Taxonomy" id="3074124"/>
    <lineage>
        <taxon>Bacteria</taxon>
        <taxon>Pseudomonadati</taxon>
        <taxon>Bacteroidota</taxon>
        <taxon>Flavobacteriia</taxon>
        <taxon>Flavobacteriales</taxon>
        <taxon>Flavobacteriaceae</taxon>
        <taxon>Thalassobellus</taxon>
    </lineage>
</organism>
<evidence type="ECO:0000256" key="1">
    <source>
        <dbReference type="ARBA" id="ARBA00022729"/>
    </source>
</evidence>
<dbReference type="SUPFAM" id="SSF49899">
    <property type="entry name" value="Concanavalin A-like lectins/glucanases"/>
    <property type="match status" value="1"/>
</dbReference>
<dbReference type="Proteomes" id="UP001302806">
    <property type="component" value="Chromosome"/>
</dbReference>
<proteinExistence type="predicted"/>
<protein>
    <submittedName>
        <fullName evidence="4">LamG-like jellyroll fold domain-containing protein</fullName>
    </submittedName>
</protein>
<dbReference type="InterPro" id="IPR013320">
    <property type="entry name" value="ConA-like_dom_sf"/>
</dbReference>
<dbReference type="Gene3D" id="2.60.40.10">
    <property type="entry name" value="Immunoglobulins"/>
    <property type="match status" value="1"/>
</dbReference>
<evidence type="ECO:0000313" key="4">
    <source>
        <dbReference type="EMBL" id="WNH10591.1"/>
    </source>
</evidence>
<evidence type="ECO:0000256" key="2">
    <source>
        <dbReference type="ARBA" id="ARBA00023157"/>
    </source>
</evidence>
<dbReference type="Pfam" id="PF13385">
    <property type="entry name" value="Laminin_G_3"/>
    <property type="match status" value="1"/>
</dbReference>